<accession>A0ABQ6VAS0</accession>
<comment type="caution">
    <text evidence="2">The sequence shown here is derived from an EMBL/GenBank/DDBJ whole genome shotgun (WGS) entry which is preliminary data.</text>
</comment>
<reference evidence="3" key="1">
    <citation type="submission" date="2019-09" db="EMBL/GenBank/DDBJ databases">
        <title>Whole genome sequencing of Microbacterium maritypicum.</title>
        <authorList>
            <person name="Lenchi N."/>
        </authorList>
    </citation>
    <scope>NUCLEOTIDE SEQUENCE [LARGE SCALE GENOMIC DNA]</scope>
    <source>
        <strain evidence="3">G1</strain>
    </source>
</reference>
<feature type="transmembrane region" description="Helical" evidence="1">
    <location>
        <begin position="117"/>
        <end position="137"/>
    </location>
</feature>
<keyword evidence="1" id="KW-0472">Membrane</keyword>
<proteinExistence type="predicted"/>
<keyword evidence="3" id="KW-1185">Reference proteome</keyword>
<dbReference type="RefSeq" id="WP_151459689.1">
    <property type="nucleotide sequence ID" value="NZ_WAAO01000002.1"/>
</dbReference>
<protein>
    <submittedName>
        <fullName evidence="2">Uncharacterized protein</fullName>
    </submittedName>
</protein>
<evidence type="ECO:0000256" key="1">
    <source>
        <dbReference type="SAM" id="Phobius"/>
    </source>
</evidence>
<feature type="transmembrane region" description="Helical" evidence="1">
    <location>
        <begin position="80"/>
        <end position="105"/>
    </location>
</feature>
<name>A0ABQ6VAS0_9MICO</name>
<dbReference type="Proteomes" id="UP000478836">
    <property type="component" value="Unassembled WGS sequence"/>
</dbReference>
<sequence>MEWLAALGAAGITGLLALAGTALQHAVPRELRRARQLSTELESMDAESPAGRLATAARDDLVTAAVIRTVVTPWSLARGITYALLGAASTLALVAVVPLVHGLIATANQTPDQTATLLTLMLGGSSALLLFIALIPATSSDRQLRELRTRFRAKWGLPDELQMTRFTDDIPAPRDGSD</sequence>
<dbReference type="EMBL" id="WAAO01000002">
    <property type="protein sequence ID" value="KAB1865077.1"/>
    <property type="molecule type" value="Genomic_DNA"/>
</dbReference>
<evidence type="ECO:0000313" key="2">
    <source>
        <dbReference type="EMBL" id="KAB1865077.1"/>
    </source>
</evidence>
<organism evidence="2 3">
    <name type="scientific">Microbacterium algeriense</name>
    <dbReference type="NCBI Taxonomy" id="2615184"/>
    <lineage>
        <taxon>Bacteria</taxon>
        <taxon>Bacillati</taxon>
        <taxon>Actinomycetota</taxon>
        <taxon>Actinomycetes</taxon>
        <taxon>Micrococcales</taxon>
        <taxon>Microbacteriaceae</taxon>
        <taxon>Microbacterium</taxon>
    </lineage>
</organism>
<keyword evidence="1" id="KW-0812">Transmembrane</keyword>
<keyword evidence="1" id="KW-1133">Transmembrane helix</keyword>
<evidence type="ECO:0000313" key="3">
    <source>
        <dbReference type="Proteomes" id="UP000478836"/>
    </source>
</evidence>
<dbReference type="GeneID" id="77477498"/>
<gene>
    <name evidence="2" type="ORF">F6A08_13590</name>
</gene>